<dbReference type="EMBL" id="AP018553">
    <property type="protein sequence ID" value="BBD72879.1"/>
    <property type="molecule type" value="Genomic_DNA"/>
</dbReference>
<name>A0A348B3X7_9CREN</name>
<gene>
    <name evidence="2" type="ORF">GCM10007116_02840</name>
    <name evidence="1" type="ORF">HS1genome_1268</name>
</gene>
<dbReference type="RefSeq" id="WP_170166190.1">
    <property type="nucleotide sequence ID" value="NZ_AP018553.1"/>
</dbReference>
<evidence type="ECO:0000313" key="1">
    <source>
        <dbReference type="EMBL" id="BBD72879.1"/>
    </source>
</evidence>
<reference evidence="1" key="3">
    <citation type="journal article" date="2019" name="BMC Res. Notes">
        <title>Complete genome sequence of the Sulfodiicoccus acidiphilus strain HS-1T, the first crenarchaeon that lacks polB3, isolated from an acidic hot spring in Ohwaku-dani, Hakone, Japan.</title>
        <authorList>
            <person name="Sakai H.D."/>
            <person name="Kurosawa N."/>
        </authorList>
    </citation>
    <scope>NUCLEOTIDE SEQUENCE</scope>
    <source>
        <strain evidence="1">HS-1</strain>
    </source>
</reference>
<protein>
    <submittedName>
        <fullName evidence="1">Uncharacterized protein</fullName>
    </submittedName>
</protein>
<proteinExistence type="predicted"/>
<dbReference type="GeneID" id="69060079"/>
<dbReference type="Proteomes" id="UP000616143">
    <property type="component" value="Unassembled WGS sequence"/>
</dbReference>
<dbReference type="EMBL" id="BMQS01000002">
    <property type="protein sequence ID" value="GGT88289.1"/>
    <property type="molecule type" value="Genomic_DNA"/>
</dbReference>
<evidence type="ECO:0000313" key="3">
    <source>
        <dbReference type="Proteomes" id="UP000276741"/>
    </source>
</evidence>
<reference evidence="2" key="4">
    <citation type="submission" date="2020-09" db="EMBL/GenBank/DDBJ databases">
        <authorList>
            <person name="Sun Q."/>
            <person name="Ohkuma M."/>
        </authorList>
    </citation>
    <scope>NUCLEOTIDE SEQUENCE</scope>
    <source>
        <strain evidence="2">JCM 31740</strain>
    </source>
</reference>
<dbReference type="Proteomes" id="UP000276741">
    <property type="component" value="Chromosome"/>
</dbReference>
<accession>A0A348B3X7</accession>
<organism evidence="1 3">
    <name type="scientific">Sulfodiicoccus acidiphilus</name>
    <dbReference type="NCBI Taxonomy" id="1670455"/>
    <lineage>
        <taxon>Archaea</taxon>
        <taxon>Thermoproteota</taxon>
        <taxon>Thermoprotei</taxon>
        <taxon>Sulfolobales</taxon>
        <taxon>Sulfolobaceae</taxon>
        <taxon>Sulfodiicoccus</taxon>
    </lineage>
</organism>
<reference evidence="2" key="1">
    <citation type="journal article" date="2014" name="Int. J. Syst. Evol. Microbiol.">
        <title>Complete genome sequence of Corynebacterium casei LMG S-19264T (=DSM 44701T), isolated from a smear-ripened cheese.</title>
        <authorList>
            <consortium name="US DOE Joint Genome Institute (JGI-PGF)"/>
            <person name="Walter F."/>
            <person name="Albersmeier A."/>
            <person name="Kalinowski J."/>
            <person name="Ruckert C."/>
        </authorList>
    </citation>
    <scope>NUCLEOTIDE SEQUENCE</scope>
    <source>
        <strain evidence="2">JCM 31740</strain>
    </source>
</reference>
<dbReference type="AlphaFoldDB" id="A0A348B3X7"/>
<keyword evidence="3" id="KW-1185">Reference proteome</keyword>
<evidence type="ECO:0000313" key="2">
    <source>
        <dbReference type="EMBL" id="GGT88289.1"/>
    </source>
</evidence>
<dbReference type="KEGG" id="sacd:HS1genome_1268"/>
<reference evidence="3" key="2">
    <citation type="submission" date="2018-04" db="EMBL/GenBank/DDBJ databases">
        <title>Complete genome sequence of Sulfodiicoccus acidiphilus strain HS-1.</title>
        <authorList>
            <person name="Sakai H.D."/>
            <person name="Kurosawa N."/>
        </authorList>
    </citation>
    <scope>NUCLEOTIDE SEQUENCE [LARGE SCALE GENOMIC DNA]</scope>
    <source>
        <strain evidence="3">HS-1</strain>
    </source>
</reference>
<sequence>MREKVPPKSTVFLFYKKLHETVKGEEVMWTTLMEELNSLDEVVKQYQEKGLELQVGREKTTSMRSIT</sequence>